<feature type="region of interest" description="Disordered" evidence="1">
    <location>
        <begin position="1"/>
        <end position="59"/>
    </location>
</feature>
<dbReference type="GeneID" id="89941486"/>
<feature type="compositionally biased region" description="Basic and acidic residues" evidence="1">
    <location>
        <begin position="1"/>
        <end position="11"/>
    </location>
</feature>
<feature type="region of interest" description="Disordered" evidence="1">
    <location>
        <begin position="337"/>
        <end position="395"/>
    </location>
</feature>
<feature type="compositionally biased region" description="Polar residues" evidence="1">
    <location>
        <begin position="23"/>
        <end position="40"/>
    </location>
</feature>
<reference evidence="2" key="1">
    <citation type="journal article" date="2023" name="Mol. Phylogenet. Evol.">
        <title>Genome-scale phylogeny and comparative genomics of the fungal order Sordariales.</title>
        <authorList>
            <person name="Hensen N."/>
            <person name="Bonometti L."/>
            <person name="Westerberg I."/>
            <person name="Brannstrom I.O."/>
            <person name="Guillou S."/>
            <person name="Cros-Aarteil S."/>
            <person name="Calhoun S."/>
            <person name="Haridas S."/>
            <person name="Kuo A."/>
            <person name="Mondo S."/>
            <person name="Pangilinan J."/>
            <person name="Riley R."/>
            <person name="LaButti K."/>
            <person name="Andreopoulos B."/>
            <person name="Lipzen A."/>
            <person name="Chen C."/>
            <person name="Yan M."/>
            <person name="Daum C."/>
            <person name="Ng V."/>
            <person name="Clum A."/>
            <person name="Steindorff A."/>
            <person name="Ohm R.A."/>
            <person name="Martin F."/>
            <person name="Silar P."/>
            <person name="Natvig D.O."/>
            <person name="Lalanne C."/>
            <person name="Gautier V."/>
            <person name="Ament-Velasquez S.L."/>
            <person name="Kruys A."/>
            <person name="Hutchinson M.I."/>
            <person name="Powell A.J."/>
            <person name="Barry K."/>
            <person name="Miller A.N."/>
            <person name="Grigoriev I.V."/>
            <person name="Debuchy R."/>
            <person name="Gladieux P."/>
            <person name="Hiltunen Thoren M."/>
            <person name="Johannesson H."/>
        </authorList>
    </citation>
    <scope>NUCLEOTIDE SEQUENCE</scope>
    <source>
        <strain evidence="2">CBS 508.74</strain>
    </source>
</reference>
<organism evidence="2 3">
    <name type="scientific">Canariomyces notabilis</name>
    <dbReference type="NCBI Taxonomy" id="2074819"/>
    <lineage>
        <taxon>Eukaryota</taxon>
        <taxon>Fungi</taxon>
        <taxon>Dikarya</taxon>
        <taxon>Ascomycota</taxon>
        <taxon>Pezizomycotina</taxon>
        <taxon>Sordariomycetes</taxon>
        <taxon>Sordariomycetidae</taxon>
        <taxon>Sordariales</taxon>
        <taxon>Chaetomiaceae</taxon>
        <taxon>Canariomyces</taxon>
    </lineage>
</organism>
<comment type="caution">
    <text evidence="2">The sequence shown here is derived from an EMBL/GenBank/DDBJ whole genome shotgun (WGS) entry which is preliminary data.</text>
</comment>
<evidence type="ECO:0000313" key="3">
    <source>
        <dbReference type="Proteomes" id="UP001302812"/>
    </source>
</evidence>
<accession>A0AAN6TM90</accession>
<feature type="region of interest" description="Disordered" evidence="1">
    <location>
        <begin position="223"/>
        <end position="261"/>
    </location>
</feature>
<reference evidence="2" key="2">
    <citation type="submission" date="2023-05" db="EMBL/GenBank/DDBJ databases">
        <authorList>
            <consortium name="Lawrence Berkeley National Laboratory"/>
            <person name="Steindorff A."/>
            <person name="Hensen N."/>
            <person name="Bonometti L."/>
            <person name="Westerberg I."/>
            <person name="Brannstrom I.O."/>
            <person name="Guillou S."/>
            <person name="Cros-Aarteil S."/>
            <person name="Calhoun S."/>
            <person name="Haridas S."/>
            <person name="Kuo A."/>
            <person name="Mondo S."/>
            <person name="Pangilinan J."/>
            <person name="Riley R."/>
            <person name="Labutti K."/>
            <person name="Andreopoulos B."/>
            <person name="Lipzen A."/>
            <person name="Chen C."/>
            <person name="Yanf M."/>
            <person name="Daum C."/>
            <person name="Ng V."/>
            <person name="Clum A."/>
            <person name="Ohm R."/>
            <person name="Martin F."/>
            <person name="Silar P."/>
            <person name="Natvig D."/>
            <person name="Lalanne C."/>
            <person name="Gautier V."/>
            <person name="Ament-Velasquez S.L."/>
            <person name="Kruys A."/>
            <person name="Hutchinson M.I."/>
            <person name="Powell A.J."/>
            <person name="Barry K."/>
            <person name="Miller A.N."/>
            <person name="Grigoriev I.V."/>
            <person name="Debuchy R."/>
            <person name="Gladieux P."/>
            <person name="Thoren M.H."/>
            <person name="Johannesson H."/>
        </authorList>
    </citation>
    <scope>NUCLEOTIDE SEQUENCE</scope>
    <source>
        <strain evidence="2">CBS 508.74</strain>
    </source>
</reference>
<evidence type="ECO:0000256" key="1">
    <source>
        <dbReference type="SAM" id="MobiDB-lite"/>
    </source>
</evidence>
<gene>
    <name evidence="2" type="ORF">N656DRAFT_794935</name>
</gene>
<name>A0AAN6TM90_9PEZI</name>
<proteinExistence type="predicted"/>
<keyword evidence="3" id="KW-1185">Reference proteome</keyword>
<protein>
    <submittedName>
        <fullName evidence="2">Uncharacterized protein</fullName>
    </submittedName>
</protein>
<dbReference type="EMBL" id="MU853333">
    <property type="protein sequence ID" value="KAK4116656.1"/>
    <property type="molecule type" value="Genomic_DNA"/>
</dbReference>
<dbReference type="RefSeq" id="XP_064674226.1">
    <property type="nucleotide sequence ID" value="XM_064817361.1"/>
</dbReference>
<dbReference type="AlphaFoldDB" id="A0AAN6TM90"/>
<feature type="compositionally biased region" description="Basic and acidic residues" evidence="1">
    <location>
        <begin position="250"/>
        <end position="261"/>
    </location>
</feature>
<sequence>MPSPPVKRDPEAPNGLPTKPPVHSSTAADSGRTQTSPGTQEHSRVETGPIPKPDTPQDRFRAMLGFGQERTNSAQSGGSTGLPAASNNYHRPGAANSGPVAMLSSHPYSLSRLGGPTVPVSSNISARPGLAYNSPMQMLSLWCQSHGFNPQWMEIKNSDGTFTYHVLVGERFFLHNEKFPDPRSAKIATAHKAMMEILGKNLHISPQKRRDVSGSVEEISARLKQQEDETTSGLLNTHEGGATVGQGLKSGHDQDDRENRDRKLGMGRLVQAFERGMGHVQKREIQRELQRETDLAGMLAQVERGDAMRTLLPDHLRGNPLATRAFLEGVALGASLVEPTSSGKRPRSPSPPRYTTDRGGMSKRRRISPDYYRPDHSYNHQNISPRPEDGSLAPANRRWRELYPELYRPFGA</sequence>
<dbReference type="Proteomes" id="UP001302812">
    <property type="component" value="Unassembled WGS sequence"/>
</dbReference>
<evidence type="ECO:0000313" key="2">
    <source>
        <dbReference type="EMBL" id="KAK4116656.1"/>
    </source>
</evidence>